<evidence type="ECO:0000313" key="2">
    <source>
        <dbReference type="Proteomes" id="UP001217476"/>
    </source>
</evidence>
<accession>A0AAJ6B1T6</accession>
<organism evidence="1 2">
    <name type="scientific">Candidatus Devosia phytovorans</name>
    <dbReference type="NCBI Taxonomy" id="3121372"/>
    <lineage>
        <taxon>Bacteria</taxon>
        <taxon>Pseudomonadati</taxon>
        <taxon>Pseudomonadota</taxon>
        <taxon>Alphaproteobacteria</taxon>
        <taxon>Hyphomicrobiales</taxon>
        <taxon>Devosiaceae</taxon>
        <taxon>Devosia</taxon>
    </lineage>
</organism>
<name>A0AAJ6B1T6_9HYPH</name>
<evidence type="ECO:0000313" key="1">
    <source>
        <dbReference type="EMBL" id="WEK06081.1"/>
    </source>
</evidence>
<protein>
    <submittedName>
        <fullName evidence="1">Uncharacterized protein</fullName>
    </submittedName>
</protein>
<dbReference type="AlphaFoldDB" id="A0AAJ6B1T6"/>
<gene>
    <name evidence="1" type="ORF">P0Y65_07455</name>
</gene>
<reference evidence="1" key="1">
    <citation type="submission" date="2023-03" db="EMBL/GenBank/DDBJ databases">
        <title>Andean soil-derived lignocellulolytic bacterial consortium as a source of novel taxa and putative plastic-active enzymes.</title>
        <authorList>
            <person name="Diaz-Garcia L."/>
            <person name="Chuvochina M."/>
            <person name="Feuerriegel G."/>
            <person name="Bunk B."/>
            <person name="Sproer C."/>
            <person name="Streit W.R."/>
            <person name="Rodriguez L.M."/>
            <person name="Overmann J."/>
            <person name="Jimenez D.J."/>
        </authorList>
    </citation>
    <scope>NUCLEOTIDE SEQUENCE</scope>
    <source>
        <strain evidence="1">MAG 4196</strain>
    </source>
</reference>
<dbReference type="Proteomes" id="UP001217476">
    <property type="component" value="Chromosome"/>
</dbReference>
<proteinExistence type="predicted"/>
<sequence>MRFAVIEGNREWTEPAWHETRSASTAVLVEDVEAEARRRLKCCKLQEWRTREFITGHAMPADIKHFALQVEFAAKAIACLSPIPDDFDSDVYWPRMIGL</sequence>
<dbReference type="EMBL" id="CP119312">
    <property type="protein sequence ID" value="WEK06081.1"/>
    <property type="molecule type" value="Genomic_DNA"/>
</dbReference>